<dbReference type="Proteomes" id="UP000228945">
    <property type="component" value="Chromosome"/>
</dbReference>
<proteinExistence type="predicted"/>
<organism evidence="3 4">
    <name type="scientific">Caulobacter mirabilis</name>
    <dbReference type="NCBI Taxonomy" id="69666"/>
    <lineage>
        <taxon>Bacteria</taxon>
        <taxon>Pseudomonadati</taxon>
        <taxon>Pseudomonadota</taxon>
        <taxon>Alphaproteobacteria</taxon>
        <taxon>Caulobacterales</taxon>
        <taxon>Caulobacteraceae</taxon>
        <taxon>Caulobacter</taxon>
    </lineage>
</organism>
<protein>
    <recommendedName>
        <fullName evidence="2">Beta-lactamase-related domain-containing protein</fullName>
    </recommendedName>
</protein>
<feature type="signal peptide" evidence="1">
    <location>
        <begin position="1"/>
        <end position="24"/>
    </location>
</feature>
<dbReference type="EMBL" id="CP024201">
    <property type="protein sequence ID" value="ATQ41648.1"/>
    <property type="molecule type" value="Genomic_DNA"/>
</dbReference>
<dbReference type="Gene3D" id="3.40.710.10">
    <property type="entry name" value="DD-peptidase/beta-lactamase superfamily"/>
    <property type="match status" value="1"/>
</dbReference>
<sequence>MKRVSPLLLSLAIALQVGVSSSLAAVPAFSRLDAEMTVRCADGRFSGVVMVAVKGVPAYSRSCGEGVTPASRFKIFSISKLLTALAVMRLVEQGRMGLDAPAAAYIPDLPAAWRAVTIRQLLDHTSGLPDKTEALLAVFETDHAAAMRRVLADLGQDAPGPETPPGATYRYNNFGYELLAEAAARVEGESFDRVLERLVLKPAGMADAVVELAIPAPGGGRPSSVPDDRLAPGFNRSEAGRTPATSYSFVQLGAGAVHATVADFLALDRALRGGALVRPETWDLMARSSRPSSPANPTARYGLGVMSIEREGLTLQGHTGGTNGYISTFRRLPASDAMLAAMSNYGWTETKWIEEAVAAELRADGM</sequence>
<evidence type="ECO:0000256" key="1">
    <source>
        <dbReference type="SAM" id="SignalP"/>
    </source>
</evidence>
<evidence type="ECO:0000313" key="4">
    <source>
        <dbReference type="Proteomes" id="UP000228945"/>
    </source>
</evidence>
<dbReference type="PANTHER" id="PTHR43283">
    <property type="entry name" value="BETA-LACTAMASE-RELATED"/>
    <property type="match status" value="1"/>
</dbReference>
<reference evidence="3 4" key="1">
    <citation type="submission" date="2017-10" db="EMBL/GenBank/DDBJ databases">
        <title>Genome sequence of Caulobacter mirabilis FWC38.</title>
        <authorList>
            <person name="Fiebig A."/>
            <person name="Crosson S."/>
        </authorList>
    </citation>
    <scope>NUCLEOTIDE SEQUENCE [LARGE SCALE GENOMIC DNA]</scope>
    <source>
        <strain evidence="3 4">FWC 38</strain>
    </source>
</reference>
<dbReference type="SUPFAM" id="SSF56601">
    <property type="entry name" value="beta-lactamase/transpeptidase-like"/>
    <property type="match status" value="1"/>
</dbReference>
<keyword evidence="4" id="KW-1185">Reference proteome</keyword>
<feature type="chain" id="PRO_5013937974" description="Beta-lactamase-related domain-containing protein" evidence="1">
    <location>
        <begin position="25"/>
        <end position="366"/>
    </location>
</feature>
<keyword evidence="1" id="KW-0732">Signal</keyword>
<dbReference type="InterPro" id="IPR012338">
    <property type="entry name" value="Beta-lactam/transpept-like"/>
</dbReference>
<dbReference type="InterPro" id="IPR050789">
    <property type="entry name" value="Diverse_Enzym_Activities"/>
</dbReference>
<dbReference type="Pfam" id="PF00144">
    <property type="entry name" value="Beta-lactamase"/>
    <property type="match status" value="1"/>
</dbReference>
<gene>
    <name evidence="3" type="ORF">CSW64_04075</name>
</gene>
<name>A0A2D2AUG7_9CAUL</name>
<dbReference type="KEGG" id="cmb:CSW64_04075"/>
<dbReference type="OrthoDB" id="113033at2"/>
<dbReference type="AlphaFoldDB" id="A0A2D2AUG7"/>
<feature type="domain" description="Beta-lactamase-related" evidence="2">
    <location>
        <begin position="43"/>
        <end position="345"/>
    </location>
</feature>
<dbReference type="RefSeq" id="WP_099620905.1">
    <property type="nucleotide sequence ID" value="NZ_CP024201.1"/>
</dbReference>
<evidence type="ECO:0000259" key="2">
    <source>
        <dbReference type="Pfam" id="PF00144"/>
    </source>
</evidence>
<dbReference type="InterPro" id="IPR001466">
    <property type="entry name" value="Beta-lactam-related"/>
</dbReference>
<accession>A0A2D2AUG7</accession>
<evidence type="ECO:0000313" key="3">
    <source>
        <dbReference type="EMBL" id="ATQ41648.1"/>
    </source>
</evidence>